<proteinExistence type="predicted"/>
<keyword evidence="5" id="KW-1185">Reference proteome</keyword>
<sequence length="86" mass="9895">MISAKFQNQEVEIEIKDNGTGMSVKQMDYYSRILQHTTPNEELELKNYGLGLQMVIKLIKKINSKISFLKNSPKGTLVKIHLKKTE</sequence>
<evidence type="ECO:0000256" key="1">
    <source>
        <dbReference type="ARBA" id="ARBA00000085"/>
    </source>
</evidence>
<dbReference type="EC" id="2.7.13.3" evidence="2"/>
<comment type="catalytic activity">
    <reaction evidence="1">
        <text>ATP + protein L-histidine = ADP + protein N-phospho-L-histidine.</text>
        <dbReference type="EC" id="2.7.13.3"/>
    </reaction>
</comment>
<accession>A0A6N4XXW3</accession>
<name>A0A6N4XXW3_9FLAO</name>
<dbReference type="SUPFAM" id="SSF55874">
    <property type="entry name" value="ATPase domain of HSP90 chaperone/DNA topoisomerase II/histidine kinase"/>
    <property type="match status" value="1"/>
</dbReference>
<dbReference type="Gene3D" id="3.30.565.10">
    <property type="entry name" value="Histidine kinase-like ATPase, C-terminal domain"/>
    <property type="match status" value="1"/>
</dbReference>
<evidence type="ECO:0000256" key="2">
    <source>
        <dbReference type="ARBA" id="ARBA00012438"/>
    </source>
</evidence>
<dbReference type="EMBL" id="CACVBY010000129">
    <property type="protein sequence ID" value="CAA7392623.1"/>
    <property type="molecule type" value="Genomic_DNA"/>
</dbReference>
<dbReference type="Pfam" id="PF02518">
    <property type="entry name" value="HATPase_c"/>
    <property type="match status" value="1"/>
</dbReference>
<dbReference type="InterPro" id="IPR003594">
    <property type="entry name" value="HATPase_dom"/>
</dbReference>
<dbReference type="InterPro" id="IPR036890">
    <property type="entry name" value="HATPase_C_sf"/>
</dbReference>
<evidence type="ECO:0000313" key="4">
    <source>
        <dbReference type="EMBL" id="CAA7392623.1"/>
    </source>
</evidence>
<reference evidence="4 5" key="1">
    <citation type="submission" date="2020-01" db="EMBL/GenBank/DDBJ databases">
        <authorList>
            <person name="Rodrigo-Torres L."/>
            <person name="Arahal R. D."/>
            <person name="Lucena T."/>
        </authorList>
    </citation>
    <scope>NUCLEOTIDE SEQUENCE [LARGE SCALE GENOMIC DNA]</scope>
    <source>
        <strain evidence="4 5">CECT 9393</strain>
    </source>
</reference>
<evidence type="ECO:0000313" key="5">
    <source>
        <dbReference type="Proteomes" id="UP000445309"/>
    </source>
</evidence>
<dbReference type="GO" id="GO:0004673">
    <property type="term" value="F:protein histidine kinase activity"/>
    <property type="evidence" value="ECO:0007669"/>
    <property type="project" value="UniProtKB-EC"/>
</dbReference>
<feature type="domain" description="Histidine kinase/HSP90-like ATPase" evidence="3">
    <location>
        <begin position="5"/>
        <end position="85"/>
    </location>
</feature>
<dbReference type="Proteomes" id="UP000445309">
    <property type="component" value="Unassembled WGS sequence"/>
</dbReference>
<organism evidence="4 5">
    <name type="scientific">Chryseobacterium fistulae</name>
    <dbReference type="NCBI Taxonomy" id="2675058"/>
    <lineage>
        <taxon>Bacteria</taxon>
        <taxon>Pseudomonadati</taxon>
        <taxon>Bacteroidota</taxon>
        <taxon>Flavobacteriia</taxon>
        <taxon>Flavobacteriales</taxon>
        <taxon>Weeksellaceae</taxon>
        <taxon>Chryseobacterium group</taxon>
        <taxon>Chryseobacterium</taxon>
    </lineage>
</organism>
<dbReference type="InterPro" id="IPR004358">
    <property type="entry name" value="Sig_transdc_His_kin-like_C"/>
</dbReference>
<gene>
    <name evidence="4" type="ORF">CHRY9393_03348</name>
</gene>
<protein>
    <recommendedName>
        <fullName evidence="2">histidine kinase</fullName>
        <ecNumber evidence="2">2.7.13.3</ecNumber>
    </recommendedName>
</protein>
<dbReference type="AlphaFoldDB" id="A0A6N4XXW3"/>
<dbReference type="PRINTS" id="PR00344">
    <property type="entry name" value="BCTRLSENSOR"/>
</dbReference>
<evidence type="ECO:0000259" key="3">
    <source>
        <dbReference type="Pfam" id="PF02518"/>
    </source>
</evidence>